<protein>
    <submittedName>
        <fullName evidence="1">Uncharacterized protein</fullName>
    </submittedName>
</protein>
<organism evidence="1 2">
    <name type="scientific">Rangifer tarandus platyrhynchus</name>
    <name type="common">Svalbard reindeer</name>
    <dbReference type="NCBI Taxonomy" id="3082113"/>
    <lineage>
        <taxon>Eukaryota</taxon>
        <taxon>Metazoa</taxon>
        <taxon>Chordata</taxon>
        <taxon>Craniata</taxon>
        <taxon>Vertebrata</taxon>
        <taxon>Euteleostomi</taxon>
        <taxon>Mammalia</taxon>
        <taxon>Eutheria</taxon>
        <taxon>Laurasiatheria</taxon>
        <taxon>Artiodactyla</taxon>
        <taxon>Ruminantia</taxon>
        <taxon>Pecora</taxon>
        <taxon>Cervidae</taxon>
        <taxon>Odocoileinae</taxon>
        <taxon>Rangifer</taxon>
    </lineage>
</organism>
<evidence type="ECO:0000313" key="2">
    <source>
        <dbReference type="Proteomes" id="UP001162501"/>
    </source>
</evidence>
<evidence type="ECO:0000313" key="1">
    <source>
        <dbReference type="EMBL" id="CAN0504269.1"/>
    </source>
</evidence>
<dbReference type="Proteomes" id="UP001162501">
    <property type="component" value="Chromosome 4"/>
</dbReference>
<gene>
    <name evidence="1" type="ORF">MRATA1EN22A_LOCUS22436</name>
</gene>
<name>A0AC59ZSI1_RANTA</name>
<accession>A0AC59ZSI1</accession>
<proteinExistence type="predicted"/>
<reference evidence="1" key="2">
    <citation type="submission" date="2025-03" db="EMBL/GenBank/DDBJ databases">
        <authorList>
            <consortium name="ELIXIR-Norway"/>
            <consortium name="Elixir Norway"/>
        </authorList>
    </citation>
    <scope>NUCLEOTIDE SEQUENCE</scope>
</reference>
<dbReference type="EMBL" id="OX596088">
    <property type="protein sequence ID" value="CAN0504269.1"/>
    <property type="molecule type" value="Genomic_DNA"/>
</dbReference>
<sequence>MLVLTTSLGQDSDTSWMQVCGGTRLCLFPSALDASALPRAPQNGSDPLRDSHIYPAASQCEEQGLTVLQGSVAAAPL</sequence>
<reference evidence="1" key="1">
    <citation type="submission" date="2023-05" db="EMBL/GenBank/DDBJ databases">
        <authorList>
            <consortium name="ELIXIR-Norway"/>
        </authorList>
    </citation>
    <scope>NUCLEOTIDE SEQUENCE</scope>
</reference>